<dbReference type="InterPro" id="IPR016040">
    <property type="entry name" value="NAD(P)-bd_dom"/>
</dbReference>
<dbReference type="Proteomes" id="UP001150538">
    <property type="component" value="Unassembled WGS sequence"/>
</dbReference>
<comment type="similarity">
    <text evidence="10">Belongs to the NAD(P)-dependent epimerase/dehydratase family.</text>
</comment>
<dbReference type="PANTHER" id="PTHR43725">
    <property type="entry name" value="UDP-GLUCOSE 4-EPIMERASE"/>
    <property type="match status" value="1"/>
</dbReference>
<dbReference type="EC" id="5.1.3.2" evidence="10"/>
<reference evidence="12" key="1">
    <citation type="submission" date="2022-07" db="EMBL/GenBank/DDBJ databases">
        <title>Phylogenomic reconstructions and comparative analyses of Kickxellomycotina fungi.</title>
        <authorList>
            <person name="Reynolds N.K."/>
            <person name="Stajich J.E."/>
            <person name="Barry K."/>
            <person name="Grigoriev I.V."/>
            <person name="Crous P."/>
            <person name="Smith M.E."/>
        </authorList>
    </citation>
    <scope>NUCLEOTIDE SEQUENCE</scope>
    <source>
        <strain evidence="12">NBRC 100468</strain>
    </source>
</reference>
<evidence type="ECO:0000256" key="3">
    <source>
        <dbReference type="ARBA" id="ARBA00004947"/>
    </source>
</evidence>
<evidence type="ECO:0000256" key="8">
    <source>
        <dbReference type="ARBA" id="ARBA00037955"/>
    </source>
</evidence>
<dbReference type="NCBIfam" id="TIGR01179">
    <property type="entry name" value="galE"/>
    <property type="match status" value="1"/>
</dbReference>
<evidence type="ECO:0000256" key="9">
    <source>
        <dbReference type="ARBA" id="ARBA00038238"/>
    </source>
</evidence>
<evidence type="ECO:0000256" key="2">
    <source>
        <dbReference type="ARBA" id="ARBA00001911"/>
    </source>
</evidence>
<feature type="domain" description="NAD(P)-binding" evidence="11">
    <location>
        <begin position="9"/>
        <end position="332"/>
    </location>
</feature>
<dbReference type="InterPro" id="IPR005886">
    <property type="entry name" value="UDP_G4E"/>
</dbReference>
<dbReference type="PANTHER" id="PTHR43725:SF47">
    <property type="entry name" value="UDP-GLUCOSE 4-EPIMERASE"/>
    <property type="match status" value="1"/>
</dbReference>
<dbReference type="InterPro" id="IPR036291">
    <property type="entry name" value="NAD(P)-bd_dom_sf"/>
</dbReference>
<dbReference type="EMBL" id="JANBPU010000010">
    <property type="protein sequence ID" value="KAJ1920748.1"/>
    <property type="molecule type" value="Genomic_DNA"/>
</dbReference>
<keyword evidence="13" id="KW-1185">Reference proteome</keyword>
<evidence type="ECO:0000256" key="4">
    <source>
        <dbReference type="ARBA" id="ARBA00005028"/>
    </source>
</evidence>
<comment type="similarity">
    <text evidence="9">In the C-terminal section; belongs to the aldose epimerase family.</text>
</comment>
<dbReference type="NCBIfam" id="NF007956">
    <property type="entry name" value="PRK10675.1"/>
    <property type="match status" value="1"/>
</dbReference>
<dbReference type="CDD" id="cd05247">
    <property type="entry name" value="UDP_G4E_1_SDR_e"/>
    <property type="match status" value="1"/>
</dbReference>
<evidence type="ECO:0000313" key="12">
    <source>
        <dbReference type="EMBL" id="KAJ1920748.1"/>
    </source>
</evidence>
<dbReference type="PRINTS" id="PR01713">
    <property type="entry name" value="NUCEPIMERASE"/>
</dbReference>
<dbReference type="GO" id="GO:0003978">
    <property type="term" value="F:UDP-glucose 4-epimerase activity"/>
    <property type="evidence" value="ECO:0007669"/>
    <property type="project" value="UniProtKB-UniRule"/>
</dbReference>
<comment type="catalytic activity">
    <reaction evidence="1 10">
        <text>UDP-alpha-D-glucose = UDP-alpha-D-galactose</text>
        <dbReference type="Rhea" id="RHEA:22168"/>
        <dbReference type="ChEBI" id="CHEBI:58885"/>
        <dbReference type="ChEBI" id="CHEBI:66914"/>
        <dbReference type="EC" id="5.1.3.2"/>
    </reaction>
</comment>
<organism evidence="12 13">
    <name type="scientific">Mycoemilia scoparia</name>
    <dbReference type="NCBI Taxonomy" id="417184"/>
    <lineage>
        <taxon>Eukaryota</taxon>
        <taxon>Fungi</taxon>
        <taxon>Fungi incertae sedis</taxon>
        <taxon>Zoopagomycota</taxon>
        <taxon>Kickxellomycotina</taxon>
        <taxon>Kickxellomycetes</taxon>
        <taxon>Kickxellales</taxon>
        <taxon>Kickxellaceae</taxon>
        <taxon>Mycoemilia</taxon>
    </lineage>
</organism>
<comment type="subunit">
    <text evidence="10">Homodimer.</text>
</comment>
<comment type="function">
    <text evidence="7">Mutarotase converts alpha-aldose to the beta-anomer. It is active on D-glucose, L-arabinose, D-xylose, D-galactose, maltose and lactose.</text>
</comment>
<dbReference type="GO" id="GO:0033499">
    <property type="term" value="P:galactose catabolic process via UDP-galactose, Leloir pathway"/>
    <property type="evidence" value="ECO:0007669"/>
    <property type="project" value="TreeGrafter"/>
</dbReference>
<evidence type="ECO:0000256" key="10">
    <source>
        <dbReference type="RuleBase" id="RU366046"/>
    </source>
</evidence>
<name>A0A9W8A6S5_9FUNG</name>
<evidence type="ECO:0000313" key="13">
    <source>
        <dbReference type="Proteomes" id="UP001150538"/>
    </source>
</evidence>
<evidence type="ECO:0000259" key="11">
    <source>
        <dbReference type="Pfam" id="PF16363"/>
    </source>
</evidence>
<dbReference type="Pfam" id="PF16363">
    <property type="entry name" value="GDP_Man_Dehyd"/>
    <property type="match status" value="1"/>
</dbReference>
<dbReference type="GO" id="GO:0005829">
    <property type="term" value="C:cytosol"/>
    <property type="evidence" value="ECO:0007669"/>
    <property type="project" value="TreeGrafter"/>
</dbReference>
<protein>
    <recommendedName>
        <fullName evidence="10">UDP-glucose 4-epimerase</fullName>
        <ecNumber evidence="10">5.1.3.2</ecNumber>
    </recommendedName>
</protein>
<comment type="pathway">
    <text evidence="4">Carbohydrate metabolism; hexose metabolism.</text>
</comment>
<sequence>MTSADNYILVTGGAGYIGSHTILVLLNAGYKVVAVDNLSNSSRESLNRAARLSNVEGEVPFHQIDLQDVQSLRKVFQKYSIKGVIHFAALKSVGESVEKPLLYYRNNITGTLNLLDVMVEFGVKDIVFSSSATVYKADPKNRPLKEDCDLGCINPYGRTKYFMESIIKDVVDSQEGWNAIMLRYFNPTGAHPSGDMGEDPQEIPNNLMPYVSQVAIGKLEKVHVFGNDYDTIDGTGVRDYIHVMDLAEGHLAALKKLGEKKCGFDVYNLGSGTGYSVLEMIRAMSKACGHDIPYIFDKRRPGDLGTVVCDPSKSEAELGFKVKHGLEEMCADLWRWQSNYPNGYND</sequence>
<comment type="caution">
    <text evidence="12">The sequence shown here is derived from an EMBL/GenBank/DDBJ whole genome shotgun (WGS) entry which is preliminary data.</text>
</comment>
<keyword evidence="6 10" id="KW-0413">Isomerase</keyword>
<comment type="pathway">
    <text evidence="3 10">Carbohydrate metabolism; galactose metabolism.</text>
</comment>
<evidence type="ECO:0000256" key="6">
    <source>
        <dbReference type="ARBA" id="ARBA00023235"/>
    </source>
</evidence>
<keyword evidence="10" id="KW-0119">Carbohydrate metabolism</keyword>
<evidence type="ECO:0000256" key="7">
    <source>
        <dbReference type="ARBA" id="ARBA00037676"/>
    </source>
</evidence>
<comment type="similarity">
    <text evidence="8">In the N-terminal section; belongs to the NAD(P)-dependent epimerase/dehydratase family.</text>
</comment>
<evidence type="ECO:0000256" key="1">
    <source>
        <dbReference type="ARBA" id="ARBA00000083"/>
    </source>
</evidence>
<evidence type="ECO:0000256" key="5">
    <source>
        <dbReference type="ARBA" id="ARBA00023027"/>
    </source>
</evidence>
<proteinExistence type="inferred from homology"/>
<dbReference type="Gene3D" id="3.90.25.10">
    <property type="entry name" value="UDP-galactose 4-epimerase, domain 1"/>
    <property type="match status" value="1"/>
</dbReference>
<gene>
    <name evidence="12" type="ORF">H4219_001147</name>
</gene>
<accession>A0A9W8A6S5</accession>
<comment type="cofactor">
    <cofactor evidence="2 10">
        <name>NAD(+)</name>
        <dbReference type="ChEBI" id="CHEBI:57540"/>
    </cofactor>
</comment>
<dbReference type="OrthoDB" id="9402762at2759"/>
<dbReference type="Gene3D" id="3.40.50.720">
    <property type="entry name" value="NAD(P)-binding Rossmann-like Domain"/>
    <property type="match status" value="1"/>
</dbReference>
<dbReference type="SUPFAM" id="SSF51735">
    <property type="entry name" value="NAD(P)-binding Rossmann-fold domains"/>
    <property type="match status" value="1"/>
</dbReference>
<keyword evidence="5 10" id="KW-0520">NAD</keyword>
<dbReference type="AlphaFoldDB" id="A0A9W8A6S5"/>